<comment type="caution">
    <text evidence="1">The sequence shown here is derived from an EMBL/GenBank/DDBJ whole genome shotgun (WGS) entry which is preliminary data.</text>
</comment>
<dbReference type="RefSeq" id="WP_324181836.1">
    <property type="nucleotide sequence ID" value="NZ_BAABAW010000011.1"/>
</dbReference>
<dbReference type="SUPFAM" id="SSF49723">
    <property type="entry name" value="Lipase/lipooxygenase domain (PLAT/LH2 domain)"/>
    <property type="match status" value="1"/>
</dbReference>
<organism evidence="1 2">
    <name type="scientific">Aquimarina gracilis</name>
    <dbReference type="NCBI Taxonomy" id="874422"/>
    <lineage>
        <taxon>Bacteria</taxon>
        <taxon>Pseudomonadati</taxon>
        <taxon>Bacteroidota</taxon>
        <taxon>Flavobacteriia</taxon>
        <taxon>Flavobacteriales</taxon>
        <taxon>Flavobacteriaceae</taxon>
        <taxon>Aquimarina</taxon>
    </lineage>
</organism>
<dbReference type="Gene3D" id="2.40.180.10">
    <property type="entry name" value="Catalase core domain"/>
    <property type="match status" value="1"/>
</dbReference>
<name>A0ABU6A0X4_9FLAO</name>
<evidence type="ECO:0000313" key="2">
    <source>
        <dbReference type="Proteomes" id="UP001327027"/>
    </source>
</evidence>
<accession>A0ABU6A0X4</accession>
<dbReference type="Proteomes" id="UP001327027">
    <property type="component" value="Unassembled WGS sequence"/>
</dbReference>
<dbReference type="EMBL" id="JAYKLX010000010">
    <property type="protein sequence ID" value="MEB3347815.1"/>
    <property type="molecule type" value="Genomic_DNA"/>
</dbReference>
<evidence type="ECO:0000313" key="1">
    <source>
        <dbReference type="EMBL" id="MEB3347815.1"/>
    </source>
</evidence>
<reference evidence="1 2" key="1">
    <citation type="journal article" date="2013" name="Int. J. Syst. Evol. Microbiol.">
        <title>Aquimarina gracilis sp. nov., isolated from the gut microflora of a mussel, Mytilus coruscus, and emended description of Aquimarina spongiae.</title>
        <authorList>
            <person name="Park S.C."/>
            <person name="Choe H.N."/>
            <person name="Baik K.S."/>
            <person name="Seong C.N."/>
        </authorList>
    </citation>
    <scope>NUCLEOTIDE SEQUENCE [LARGE SCALE GENOMIC DNA]</scope>
    <source>
        <strain evidence="1 2">PSC32</strain>
    </source>
</reference>
<protein>
    <submittedName>
        <fullName evidence="1">Uncharacterized protein</fullName>
    </submittedName>
</protein>
<keyword evidence="2" id="KW-1185">Reference proteome</keyword>
<dbReference type="InterPro" id="IPR036392">
    <property type="entry name" value="PLAT/LH2_dom_sf"/>
</dbReference>
<sequence>MKKGGNFIGVVGVASFMFCIASCEQPDGGTDFINTNEQAGFMSTTGNSNQILENKFEAQLPLLHMKLNGDLSEEEAAARFDEVVAEYMKNNEKSDKAVSTEWYYRIATLTGTQAGNGTDGNVRASVYFYTDKGAHNAKNIVLDYPDIDERELGKWDYYLFKTAFPNQAVSWVKVGASNIQLQGTDAWFVKQFHTYMVTSDQTVPASGTTNIYTFPNVWLDNNCADCWDTYQRRGGYGKLEF</sequence>
<gene>
    <name evidence="1" type="ORF">U6A24_20225</name>
</gene>
<proteinExistence type="predicted"/>